<proteinExistence type="predicted"/>
<gene>
    <name evidence="1" type="ORF">EUGRSUZ_B00188</name>
</gene>
<evidence type="ECO:0000313" key="1">
    <source>
        <dbReference type="EMBL" id="KCW83248.1"/>
    </source>
</evidence>
<protein>
    <submittedName>
        <fullName evidence="1">Uncharacterized protein</fullName>
    </submittedName>
</protein>
<dbReference type="EMBL" id="KK198754">
    <property type="protein sequence ID" value="KCW83248.1"/>
    <property type="molecule type" value="Genomic_DNA"/>
</dbReference>
<reference evidence="1" key="1">
    <citation type="submission" date="2013-07" db="EMBL/GenBank/DDBJ databases">
        <title>The genome of Eucalyptus grandis.</title>
        <authorList>
            <person name="Schmutz J."/>
            <person name="Hayes R."/>
            <person name="Myburg A."/>
            <person name="Tuskan G."/>
            <person name="Grattapaglia D."/>
            <person name="Rokhsar D.S."/>
        </authorList>
    </citation>
    <scope>NUCLEOTIDE SEQUENCE</scope>
    <source>
        <tissue evidence="1">Leaf extractions</tissue>
    </source>
</reference>
<dbReference type="InParanoid" id="A0A059CXP0"/>
<name>A0A059CXP0_EUCGR</name>
<sequence length="156" mass="18159">MSFSCLYNGSLHPNATSTSRGGCYQAKRSSLESREAASFFHVNIFNTHPFRLFPIEPMKEISQCKLNYHHTEVYAGASPPARTKWQKLVVLSIEIDGAAQEPLRPELFWVFPTFWVCGYCCQIDEYSCSSRNFVSLYLAILNRRSWNKKREWWMES</sequence>
<organism evidence="1">
    <name type="scientific">Eucalyptus grandis</name>
    <name type="common">Flooded gum</name>
    <dbReference type="NCBI Taxonomy" id="71139"/>
    <lineage>
        <taxon>Eukaryota</taxon>
        <taxon>Viridiplantae</taxon>
        <taxon>Streptophyta</taxon>
        <taxon>Embryophyta</taxon>
        <taxon>Tracheophyta</taxon>
        <taxon>Spermatophyta</taxon>
        <taxon>Magnoliopsida</taxon>
        <taxon>eudicotyledons</taxon>
        <taxon>Gunneridae</taxon>
        <taxon>Pentapetalae</taxon>
        <taxon>rosids</taxon>
        <taxon>malvids</taxon>
        <taxon>Myrtales</taxon>
        <taxon>Myrtaceae</taxon>
        <taxon>Myrtoideae</taxon>
        <taxon>Eucalypteae</taxon>
        <taxon>Eucalyptus</taxon>
    </lineage>
</organism>
<accession>A0A059CXP0</accession>
<dbReference type="Gramene" id="KCW83248">
    <property type="protein sequence ID" value="KCW83248"/>
    <property type="gene ID" value="EUGRSUZ_B00188"/>
</dbReference>
<dbReference type="AlphaFoldDB" id="A0A059CXP0"/>